<reference evidence="1 2" key="1">
    <citation type="journal article" date="2014" name="Int. J. Syst. Evol. Microbiol.">
        <title>Complete genome sequence of Corynebacterium casei LMG S-19264T (=DSM 44701T), isolated from a smear-ripened cheese.</title>
        <authorList>
            <consortium name="US DOE Joint Genome Institute (JGI-PGF)"/>
            <person name="Walter F."/>
            <person name="Albersmeier A."/>
            <person name="Kalinowski J."/>
            <person name="Ruckert C."/>
        </authorList>
    </citation>
    <scope>NUCLEOTIDE SEQUENCE [LARGE SCALE GENOMIC DNA]</scope>
    <source>
        <strain evidence="1 2">NBRC 112289</strain>
    </source>
</reference>
<protein>
    <submittedName>
        <fullName evidence="1">Uncharacterized protein</fullName>
    </submittedName>
</protein>
<evidence type="ECO:0000313" key="1">
    <source>
        <dbReference type="EMBL" id="GMA29322.1"/>
    </source>
</evidence>
<dbReference type="AlphaFoldDB" id="A0AA37UMV5"/>
<comment type="caution">
    <text evidence="1">The sequence shown here is derived from an EMBL/GenBank/DDBJ whole genome shotgun (WGS) entry which is preliminary data.</text>
</comment>
<sequence length="93" mass="10103">MTLLDQPTRATGTDDRIASARIEHPVFGHARRATVHPESMTRYRVSHGDAVIGYLEAAGPIWVALAGPFADRAVEVGQHRIFAAALRMLTDPA</sequence>
<dbReference type="RefSeq" id="WP_284233312.1">
    <property type="nucleotide sequence ID" value="NZ_BSUL01000001.1"/>
</dbReference>
<keyword evidence="2" id="KW-1185">Reference proteome</keyword>
<dbReference type="EMBL" id="BSUL01000001">
    <property type="protein sequence ID" value="GMA29322.1"/>
    <property type="molecule type" value="Genomic_DNA"/>
</dbReference>
<accession>A0AA37UMV5</accession>
<organism evidence="1 2">
    <name type="scientific">Arenivirga flava</name>
    <dbReference type="NCBI Taxonomy" id="1930060"/>
    <lineage>
        <taxon>Bacteria</taxon>
        <taxon>Bacillati</taxon>
        <taxon>Actinomycetota</taxon>
        <taxon>Actinomycetes</taxon>
        <taxon>Micrococcales</taxon>
        <taxon>Microbacteriaceae</taxon>
        <taxon>Arenivirga</taxon>
    </lineage>
</organism>
<evidence type="ECO:0000313" key="2">
    <source>
        <dbReference type="Proteomes" id="UP001157160"/>
    </source>
</evidence>
<gene>
    <name evidence="1" type="ORF">GCM10025874_25750</name>
</gene>
<name>A0AA37UMV5_9MICO</name>
<dbReference type="Proteomes" id="UP001157160">
    <property type="component" value="Unassembled WGS sequence"/>
</dbReference>
<proteinExistence type="predicted"/>